<keyword evidence="3" id="KW-1185">Reference proteome</keyword>
<evidence type="ECO:0000313" key="3">
    <source>
        <dbReference type="Proteomes" id="UP001217083"/>
    </source>
</evidence>
<evidence type="ECO:0000256" key="1">
    <source>
        <dbReference type="SAM" id="SignalP"/>
    </source>
</evidence>
<feature type="signal peptide" evidence="1">
    <location>
        <begin position="1"/>
        <end position="21"/>
    </location>
</feature>
<dbReference type="Proteomes" id="UP001217083">
    <property type="component" value="Unassembled WGS sequence"/>
</dbReference>
<protein>
    <recommendedName>
        <fullName evidence="4">Secreted protein</fullName>
    </recommendedName>
</protein>
<organism evidence="2 3">
    <name type="scientific">Flagellimonas okinawensis</name>
    <dbReference type="NCBI Taxonomy" id="3031324"/>
    <lineage>
        <taxon>Bacteria</taxon>
        <taxon>Pseudomonadati</taxon>
        <taxon>Bacteroidota</taxon>
        <taxon>Flavobacteriia</taxon>
        <taxon>Flavobacteriales</taxon>
        <taxon>Flavobacteriaceae</taxon>
        <taxon>Flagellimonas</taxon>
    </lineage>
</organism>
<keyword evidence="1" id="KW-0732">Signal</keyword>
<evidence type="ECO:0000313" key="2">
    <source>
        <dbReference type="EMBL" id="MDF0706584.1"/>
    </source>
</evidence>
<dbReference type="EMBL" id="JARFVA010000001">
    <property type="protein sequence ID" value="MDF0706584.1"/>
    <property type="molecule type" value="Genomic_DNA"/>
</dbReference>
<reference evidence="2 3" key="1">
    <citation type="submission" date="2023-03" db="EMBL/GenBank/DDBJ databases">
        <title>Muricauda XX sp. nov. and Muricauda XXX sp. nov., two novel species isolated from Okinawa Trough.</title>
        <authorList>
            <person name="Cao W."/>
            <person name="Deng X."/>
        </authorList>
    </citation>
    <scope>NUCLEOTIDE SEQUENCE [LARGE SCALE GENOMIC DNA]</scope>
    <source>
        <strain evidence="2 3">81s02</strain>
    </source>
</reference>
<feature type="chain" id="PRO_5046941347" description="Secreted protein" evidence="1">
    <location>
        <begin position="22"/>
        <end position="180"/>
    </location>
</feature>
<name>A0ABT5XL16_9FLAO</name>
<comment type="caution">
    <text evidence="2">The sequence shown here is derived from an EMBL/GenBank/DDBJ whole genome shotgun (WGS) entry which is preliminary data.</text>
</comment>
<proteinExistence type="predicted"/>
<dbReference type="RefSeq" id="WP_275648617.1">
    <property type="nucleotide sequence ID" value="NZ_JARFVA010000001.1"/>
</dbReference>
<gene>
    <name evidence="2" type="ORF">PY091_05100</name>
</gene>
<evidence type="ECO:0008006" key="4">
    <source>
        <dbReference type="Google" id="ProtNLM"/>
    </source>
</evidence>
<accession>A0ABT5XL16</accession>
<sequence length="180" mass="19673">MKTISSLLLCLSIGAIGIAQSAKKVENNQLTLNVLLPGIIYEHGLSQNSTIAAEATMGFAYVESSFTDDGFGIYPIGRLQYRHYYNFERRLAKGKNIAGNTGNYIAPTVAVQGGKAIIGSLDYVSDYFGGIGAVYGLQRTGQKGLQFRFEVGPGYFFDEFESNFGIFLALKLGWVISRKQ</sequence>